<comment type="caution">
    <text evidence="1">The sequence shown here is derived from an EMBL/GenBank/DDBJ whole genome shotgun (WGS) entry which is preliminary data.</text>
</comment>
<protein>
    <submittedName>
        <fullName evidence="1">Uncharacterized protein</fullName>
    </submittedName>
</protein>
<proteinExistence type="predicted"/>
<gene>
    <name evidence="1" type="ORF">CAMGR0001_0974</name>
</gene>
<dbReference type="AlphaFoldDB" id="C8PGH9"/>
<reference evidence="1 2" key="1">
    <citation type="submission" date="2009-07" db="EMBL/GenBank/DDBJ databases">
        <authorList>
            <person name="Madupu R."/>
            <person name="Sebastian Y."/>
            <person name="Durkin A.S."/>
            <person name="Torralba M."/>
            <person name="Methe B."/>
            <person name="Sutton G.G."/>
            <person name="Strausberg R.L."/>
            <person name="Nelson K.E."/>
        </authorList>
    </citation>
    <scope>NUCLEOTIDE SEQUENCE [LARGE SCALE GENOMIC DNA]</scope>
    <source>
        <strain evidence="1 2">RM3268</strain>
    </source>
</reference>
<name>C8PGH9_9BACT</name>
<evidence type="ECO:0000313" key="2">
    <source>
        <dbReference type="Proteomes" id="UP000005709"/>
    </source>
</evidence>
<sequence>MNAKLKYYRAHIQAIAIFSKICPLNLHAVFAVYKFWRDFGSILRHILLSSFKRKSSAV</sequence>
<accession>C8PGH9</accession>
<keyword evidence="2" id="KW-1185">Reference proteome</keyword>
<dbReference type="Proteomes" id="UP000005709">
    <property type="component" value="Unassembled WGS sequence"/>
</dbReference>
<organism evidence="1 2">
    <name type="scientific">Campylobacter gracilis RM3268</name>
    <dbReference type="NCBI Taxonomy" id="553220"/>
    <lineage>
        <taxon>Bacteria</taxon>
        <taxon>Pseudomonadati</taxon>
        <taxon>Campylobacterota</taxon>
        <taxon>Epsilonproteobacteria</taxon>
        <taxon>Campylobacterales</taxon>
        <taxon>Campylobacteraceae</taxon>
        <taxon>Campylobacter</taxon>
    </lineage>
</organism>
<dbReference type="EMBL" id="ACYG01000019">
    <property type="protein sequence ID" value="EEV18217.1"/>
    <property type="molecule type" value="Genomic_DNA"/>
</dbReference>
<evidence type="ECO:0000313" key="1">
    <source>
        <dbReference type="EMBL" id="EEV18217.1"/>
    </source>
</evidence>